<evidence type="ECO:0000313" key="4">
    <source>
        <dbReference type="Proteomes" id="UP001302349"/>
    </source>
</evidence>
<dbReference type="CDD" id="cd11304">
    <property type="entry name" value="Cadherin_repeat"/>
    <property type="match status" value="1"/>
</dbReference>
<evidence type="ECO:0000313" key="3">
    <source>
        <dbReference type="EMBL" id="WOK06398.1"/>
    </source>
</evidence>
<evidence type="ECO:0000259" key="2">
    <source>
        <dbReference type="PROSITE" id="PS50268"/>
    </source>
</evidence>
<evidence type="ECO:0000256" key="1">
    <source>
        <dbReference type="SAM" id="SignalP"/>
    </source>
</evidence>
<dbReference type="Pfam" id="PF03382">
    <property type="entry name" value="DUF285"/>
    <property type="match status" value="3"/>
</dbReference>
<dbReference type="NCBIfam" id="TIGR02167">
    <property type="entry name" value="Liste_lipo_26"/>
    <property type="match status" value="6"/>
</dbReference>
<dbReference type="PROSITE" id="PS50268">
    <property type="entry name" value="CADHERIN_2"/>
    <property type="match status" value="1"/>
</dbReference>
<dbReference type="Pfam" id="PF18962">
    <property type="entry name" value="Por_Secre_tail"/>
    <property type="match status" value="1"/>
</dbReference>
<sequence length="1136" mass="123318">MRSLLLLLTLAFGTAELSAQPFITVWKTDNPGSSEDNQIRIPADGTSYNYDIYWEDITNSEVNGTASGITGVHTITFPAAGTYKVEISGTFPQISFSNSIHGGDREKIIDISQWGSIAWVSMSGAFYRCTNLTMSATDLPNLAGVTSMSNMFYGATSFNGAIGNWNVSNVTTMGAAFYEAASFNNSLTSWDVSQVTSFAAMFYGASAFDQDLGSWNVGAATNFNSMFSGAASFNQDIGGWDVSHATKMTYMLEGAVLFDQDLSGWDVSNVKDMTGMFNGCSLFNQPIGGWDVSAVTDMKHMFNGATLFNQDITGWNVSGVTNMSGMFASAKTFNQDISGWDVANVVNISSMFQQATSFNQPIGTWNTGSAVYANSTFYGATAFNQDLSNWDMSHVTTAASMFSGASSFNGDIGNWDVSNVTLMRDMFSRSDFNGDISAWDVSKVEDMSHMFSFSAFNQNIGAWEVGNVSNMLWMFRQNRHFNQDIGGWDVSKVTDMGYMFYVADAFNQDISNWDVSNVTDMEEMLSSSGLSTENYDKVLTGWSSLPSLQSDVVFGASDISFCEAMESRQLLVDDFGWTIADAGQICSPTDIELDNQSVSENEEVGSLVGLLSVVDIDNRGVRRYYLSGQNASLFSIEDNQLLTAEVFNFEDTLAYEINITVEDSDGLKFSKVFVINIVDVNEDPFVLSAISDARGDTGFGEQTFNLVGVFEDPDGDVLTFSVAVADNAIVGTSLAGSVLTIFEKEMGNTDITITADDGHSGQVEMAFNFRVNTWPVVAGPIEDINILEGTPRSSILLTNFFSDVDADLLTFEASSNDESVVFVWAEGIYLNFTYNAPGSATVNVSADDGHGGTVETFFDYTMTALFSLENPIEDQLFQEGFDKAEINLTEVFKNNSGRDMFYDVSLSDVAVAEVNISGDVMKIQEIANGKTTVTLLATDRNGHSTPTDFVLTINSSPIVVVPLEDHAEAEGVGTVSYDISETFADMDGDMLIYSVESSKEEVAVAFIEGELLTIKEIGNGFSFITVTAGDGKGATVSEVFTFEILKNRLLAAKSLDLGASFVLYPNPVSKIVNLTGSLINQNSGISITDLSGRSYAVDVIYKDGEIQLDVSELSKGVYVLILDLDGRPQAKKFIKE</sequence>
<feature type="domain" description="Cadherin" evidence="2">
    <location>
        <begin position="597"/>
        <end position="686"/>
    </location>
</feature>
<keyword evidence="4" id="KW-1185">Reference proteome</keyword>
<dbReference type="InterPro" id="IPR013783">
    <property type="entry name" value="Ig-like_fold"/>
</dbReference>
<dbReference type="InterPro" id="IPR011889">
    <property type="entry name" value="Liste_lipo_26"/>
</dbReference>
<dbReference type="InterPro" id="IPR015919">
    <property type="entry name" value="Cadherin-like_sf"/>
</dbReference>
<dbReference type="SUPFAM" id="SSF141571">
    <property type="entry name" value="Pentapeptide repeat-like"/>
    <property type="match status" value="1"/>
</dbReference>
<name>A0ABZ0IPL6_9BACT</name>
<dbReference type="InterPro" id="IPR002126">
    <property type="entry name" value="Cadherin-like_dom"/>
</dbReference>
<proteinExistence type="predicted"/>
<keyword evidence="1" id="KW-0732">Signal</keyword>
<dbReference type="SUPFAM" id="SSF49313">
    <property type="entry name" value="Cadherin-like"/>
    <property type="match status" value="1"/>
</dbReference>
<reference evidence="3 4" key="1">
    <citation type="journal article" date="2023" name="Microbiol. Resour. Announc.">
        <title>Complete Genome Sequence of Imperialibacter roseus strain P4T.</title>
        <authorList>
            <person name="Tizabi D.R."/>
            <person name="Bachvaroff T."/>
            <person name="Hill R.T."/>
        </authorList>
    </citation>
    <scope>NUCLEOTIDE SEQUENCE [LARGE SCALE GENOMIC DNA]</scope>
    <source>
        <strain evidence="3 4">P4T</strain>
    </source>
</reference>
<dbReference type="InterPro" id="IPR005046">
    <property type="entry name" value="DUF285"/>
</dbReference>
<gene>
    <name evidence="3" type="ORF">RT717_25310</name>
</gene>
<dbReference type="SMART" id="SM00112">
    <property type="entry name" value="CA"/>
    <property type="match status" value="1"/>
</dbReference>
<accession>A0ABZ0IPL6</accession>
<dbReference type="Gene3D" id="2.60.40.10">
    <property type="entry name" value="Immunoglobulins"/>
    <property type="match status" value="1"/>
</dbReference>
<dbReference type="Proteomes" id="UP001302349">
    <property type="component" value="Chromosome"/>
</dbReference>
<dbReference type="Gene3D" id="2.60.40.60">
    <property type="entry name" value="Cadherins"/>
    <property type="match status" value="1"/>
</dbReference>
<dbReference type="NCBIfam" id="TIGR04183">
    <property type="entry name" value="Por_Secre_tail"/>
    <property type="match status" value="1"/>
</dbReference>
<dbReference type="InterPro" id="IPR026444">
    <property type="entry name" value="Secre_tail"/>
</dbReference>
<dbReference type="EMBL" id="CP136051">
    <property type="protein sequence ID" value="WOK06398.1"/>
    <property type="molecule type" value="Genomic_DNA"/>
</dbReference>
<feature type="signal peptide" evidence="1">
    <location>
        <begin position="1"/>
        <end position="19"/>
    </location>
</feature>
<protein>
    <submittedName>
        <fullName evidence="3">BspA family leucine-rich repeat surface protein</fullName>
    </submittedName>
</protein>
<organism evidence="3 4">
    <name type="scientific">Imperialibacter roseus</name>
    <dbReference type="NCBI Taxonomy" id="1324217"/>
    <lineage>
        <taxon>Bacteria</taxon>
        <taxon>Pseudomonadati</taxon>
        <taxon>Bacteroidota</taxon>
        <taxon>Cytophagia</taxon>
        <taxon>Cytophagales</taxon>
        <taxon>Flammeovirgaceae</taxon>
        <taxon>Imperialibacter</taxon>
    </lineage>
</organism>
<feature type="chain" id="PRO_5045977181" evidence="1">
    <location>
        <begin position="20"/>
        <end position="1136"/>
    </location>
</feature>
<dbReference type="RefSeq" id="WP_317489122.1">
    <property type="nucleotide sequence ID" value="NZ_CP136051.1"/>
</dbReference>